<comment type="caution">
    <text evidence="6">The sequence shown here is derived from an EMBL/GenBank/DDBJ whole genome shotgun (WGS) entry which is preliminary data.</text>
</comment>
<evidence type="ECO:0000256" key="1">
    <source>
        <dbReference type="ARBA" id="ARBA00022617"/>
    </source>
</evidence>
<evidence type="ECO:0000313" key="7">
    <source>
        <dbReference type="Proteomes" id="UP000654918"/>
    </source>
</evidence>
<dbReference type="GO" id="GO:0016705">
    <property type="term" value="F:oxidoreductase activity, acting on paired donors, with incorporation or reduction of molecular oxygen"/>
    <property type="evidence" value="ECO:0007669"/>
    <property type="project" value="InterPro"/>
</dbReference>
<dbReference type="InterPro" id="IPR036396">
    <property type="entry name" value="Cyt_P450_sf"/>
</dbReference>
<keyword evidence="2" id="KW-0479">Metal-binding</keyword>
<evidence type="ECO:0000256" key="2">
    <source>
        <dbReference type="ARBA" id="ARBA00022723"/>
    </source>
</evidence>
<dbReference type="GO" id="GO:0005506">
    <property type="term" value="F:iron ion binding"/>
    <property type="evidence" value="ECO:0007669"/>
    <property type="project" value="InterPro"/>
</dbReference>
<gene>
    <name evidence="6" type="ORF">CPLU01_10886</name>
</gene>
<feature type="transmembrane region" description="Helical" evidence="5">
    <location>
        <begin position="57"/>
        <end position="79"/>
    </location>
</feature>
<evidence type="ECO:0000256" key="3">
    <source>
        <dbReference type="ARBA" id="ARBA00023004"/>
    </source>
</evidence>
<sequence>MARDTDDHQRLFAQQRQESPGQRRKGIDDGRSVFRALLRSDLPLSEKALQRMTEEGFSLFAAGTETVSWALIVVTYHLLAKPELLDKAKAELSQVIDSSGQLPDWTALEKLPYLGAVVRKGLRLSYGLATWTARAPLRGEVSVPGKIGPGRKPVADRAWLHETTEADAAYDHDFFNPFLVRNSKGVRAVIV</sequence>
<keyword evidence="3" id="KW-0408">Iron</keyword>
<protein>
    <submittedName>
        <fullName evidence="6">Cytochrome P450</fullName>
    </submittedName>
</protein>
<keyword evidence="5" id="KW-0472">Membrane</keyword>
<evidence type="ECO:0000256" key="5">
    <source>
        <dbReference type="SAM" id="Phobius"/>
    </source>
</evidence>
<evidence type="ECO:0000313" key="6">
    <source>
        <dbReference type="EMBL" id="KAF6824376.1"/>
    </source>
</evidence>
<dbReference type="PANTHER" id="PTHR24305">
    <property type="entry name" value="CYTOCHROME P450"/>
    <property type="match status" value="1"/>
</dbReference>
<feature type="region of interest" description="Disordered" evidence="4">
    <location>
        <begin position="1"/>
        <end position="27"/>
    </location>
</feature>
<keyword evidence="5" id="KW-0812">Transmembrane</keyword>
<dbReference type="EMBL" id="WIGO01000194">
    <property type="protein sequence ID" value="KAF6824376.1"/>
    <property type="molecule type" value="Genomic_DNA"/>
</dbReference>
<name>A0A8H6K4L9_9PEZI</name>
<dbReference type="PANTHER" id="PTHR24305:SF147">
    <property type="entry name" value="P450, PUTATIVE (EUROFUNG)-RELATED"/>
    <property type="match status" value="1"/>
</dbReference>
<organism evidence="6 7">
    <name type="scientific">Colletotrichum plurivorum</name>
    <dbReference type="NCBI Taxonomy" id="2175906"/>
    <lineage>
        <taxon>Eukaryota</taxon>
        <taxon>Fungi</taxon>
        <taxon>Dikarya</taxon>
        <taxon>Ascomycota</taxon>
        <taxon>Pezizomycotina</taxon>
        <taxon>Sordariomycetes</taxon>
        <taxon>Hypocreomycetidae</taxon>
        <taxon>Glomerellales</taxon>
        <taxon>Glomerellaceae</taxon>
        <taxon>Colletotrichum</taxon>
        <taxon>Colletotrichum orchidearum species complex</taxon>
    </lineage>
</organism>
<dbReference type="AlphaFoldDB" id="A0A8H6K4L9"/>
<dbReference type="Pfam" id="PF00067">
    <property type="entry name" value="p450"/>
    <property type="match status" value="1"/>
</dbReference>
<proteinExistence type="predicted"/>
<dbReference type="Gene3D" id="1.10.630.10">
    <property type="entry name" value="Cytochrome P450"/>
    <property type="match status" value="1"/>
</dbReference>
<dbReference type="GO" id="GO:0020037">
    <property type="term" value="F:heme binding"/>
    <property type="evidence" value="ECO:0007669"/>
    <property type="project" value="InterPro"/>
</dbReference>
<dbReference type="SUPFAM" id="SSF48264">
    <property type="entry name" value="Cytochrome P450"/>
    <property type="match status" value="1"/>
</dbReference>
<feature type="compositionally biased region" description="Basic and acidic residues" evidence="4">
    <location>
        <begin position="1"/>
        <end position="10"/>
    </location>
</feature>
<dbReference type="GO" id="GO:0004497">
    <property type="term" value="F:monooxygenase activity"/>
    <property type="evidence" value="ECO:0007669"/>
    <property type="project" value="InterPro"/>
</dbReference>
<reference evidence="6" key="1">
    <citation type="journal article" date="2020" name="Phytopathology">
        <title>Genome Sequence Resources of Colletotrichum truncatum, C. plurivorum, C. musicola, and C. sojae: Four Species Pathogenic to Soybean (Glycine max).</title>
        <authorList>
            <person name="Rogerio F."/>
            <person name="Boufleur T.R."/>
            <person name="Ciampi-Guillardi M."/>
            <person name="Sukno S.A."/>
            <person name="Thon M.R."/>
            <person name="Massola Junior N.S."/>
            <person name="Baroncelli R."/>
        </authorList>
    </citation>
    <scope>NUCLEOTIDE SEQUENCE</scope>
    <source>
        <strain evidence="6">LFN00145</strain>
    </source>
</reference>
<keyword evidence="1" id="KW-0349">Heme</keyword>
<evidence type="ECO:0000256" key="4">
    <source>
        <dbReference type="SAM" id="MobiDB-lite"/>
    </source>
</evidence>
<dbReference type="InterPro" id="IPR001128">
    <property type="entry name" value="Cyt_P450"/>
</dbReference>
<dbReference type="InterPro" id="IPR050121">
    <property type="entry name" value="Cytochrome_P450_monoxygenase"/>
</dbReference>
<keyword evidence="7" id="KW-1185">Reference proteome</keyword>
<accession>A0A8H6K4L9</accession>
<keyword evidence="5" id="KW-1133">Transmembrane helix</keyword>
<dbReference type="Proteomes" id="UP000654918">
    <property type="component" value="Unassembled WGS sequence"/>
</dbReference>